<dbReference type="SUPFAM" id="SSF46689">
    <property type="entry name" value="Homeodomain-like"/>
    <property type="match status" value="1"/>
</dbReference>
<dbReference type="InterPro" id="IPR036388">
    <property type="entry name" value="WH-like_DNA-bd_sf"/>
</dbReference>
<gene>
    <name evidence="2" type="ORF">JZO85_11295</name>
</gene>
<keyword evidence="3" id="KW-1185">Reference proteome</keyword>
<reference evidence="2 3" key="1">
    <citation type="submission" date="2021-03" db="EMBL/GenBank/DDBJ databases">
        <title>Enterococcal diversity collection.</title>
        <authorList>
            <person name="Gilmore M.S."/>
            <person name="Schwartzman J."/>
            <person name="Van Tyne D."/>
            <person name="Martin M."/>
            <person name="Earl A.M."/>
            <person name="Manson A.L."/>
            <person name="Straub T."/>
            <person name="Salamzade R."/>
            <person name="Saavedra J."/>
            <person name="Lebreton F."/>
            <person name="Prichula J."/>
            <person name="Schaufler K."/>
            <person name="Gaca A."/>
            <person name="Sgardioli B."/>
            <person name="Wagenaar J."/>
            <person name="Strong T."/>
        </authorList>
    </citation>
    <scope>NUCLEOTIDE SEQUENCE [LARGE SCALE GENOMIC DNA]</scope>
    <source>
        <strain evidence="2 3">MJM16</strain>
    </source>
</reference>
<feature type="domain" description="HTH rpiR-type" evidence="1">
    <location>
        <begin position="7"/>
        <end position="85"/>
    </location>
</feature>
<evidence type="ECO:0000259" key="1">
    <source>
        <dbReference type="PROSITE" id="PS51071"/>
    </source>
</evidence>
<protein>
    <submittedName>
        <fullName evidence="2">MurR/RpiR family transcriptional regulator</fullName>
    </submittedName>
</protein>
<dbReference type="EMBL" id="JAFLVR010000025">
    <property type="protein sequence ID" value="MBO0452859.1"/>
    <property type="molecule type" value="Genomic_DNA"/>
</dbReference>
<proteinExistence type="predicted"/>
<dbReference type="SUPFAM" id="SSF53697">
    <property type="entry name" value="SIS domain"/>
    <property type="match status" value="1"/>
</dbReference>
<accession>A0ABS3HHC1</accession>
<organism evidence="2 3">
    <name type="scientific">Candidatus Enterococcus murrayae</name>
    <dbReference type="NCBI Taxonomy" id="2815321"/>
    <lineage>
        <taxon>Bacteria</taxon>
        <taxon>Bacillati</taxon>
        <taxon>Bacillota</taxon>
        <taxon>Bacilli</taxon>
        <taxon>Lactobacillales</taxon>
        <taxon>Enterococcaceae</taxon>
        <taxon>Enterococcus</taxon>
    </lineage>
</organism>
<dbReference type="InterPro" id="IPR000281">
    <property type="entry name" value="HTH_RpiR"/>
</dbReference>
<dbReference type="Proteomes" id="UP000664495">
    <property type="component" value="Unassembled WGS sequence"/>
</dbReference>
<dbReference type="InterPro" id="IPR047640">
    <property type="entry name" value="RpiR-like"/>
</dbReference>
<dbReference type="Gene3D" id="1.10.10.10">
    <property type="entry name" value="Winged helix-like DNA-binding domain superfamily/Winged helix DNA-binding domain"/>
    <property type="match status" value="1"/>
</dbReference>
<evidence type="ECO:0000313" key="3">
    <source>
        <dbReference type="Proteomes" id="UP000664495"/>
    </source>
</evidence>
<comment type="caution">
    <text evidence="2">The sequence shown here is derived from an EMBL/GenBank/DDBJ whole genome shotgun (WGS) entry which is preliminary data.</text>
</comment>
<dbReference type="PROSITE" id="PS51071">
    <property type="entry name" value="HTH_RPIR"/>
    <property type="match status" value="1"/>
</dbReference>
<dbReference type="InterPro" id="IPR009057">
    <property type="entry name" value="Homeodomain-like_sf"/>
</dbReference>
<sequence length="258" mass="30072">MNDLNKYGLLNSLLGIINNYDEDDSKVIIAKYFLKHFDRLDEINIFDAADECFVTRTSIRRFAKFIGFDNFRHLKKDHEQYDYYLQFEEKSNYPEYLANQITQMATNLRNRIGGEVEEVVEAIIGSREIVFLVSDIYGARCLEFQKEMIFSGKMVRIVSYNFSDSKVLKRIDPDDLVIVISVLGSFIYQMNDLINQLECRKAIMTSIEDSNMLSNFDLILPMGEVGSPSSKTVYHTLAIEYYLDVVYHEYQRQVKKGT</sequence>
<dbReference type="RefSeq" id="WP_207108633.1">
    <property type="nucleotide sequence ID" value="NZ_JAFLVR010000025.1"/>
</dbReference>
<dbReference type="InterPro" id="IPR046348">
    <property type="entry name" value="SIS_dom_sf"/>
</dbReference>
<dbReference type="PANTHER" id="PTHR30514">
    <property type="entry name" value="GLUCOKINASE"/>
    <property type="match status" value="1"/>
</dbReference>
<name>A0ABS3HHC1_9ENTE</name>
<evidence type="ECO:0000313" key="2">
    <source>
        <dbReference type="EMBL" id="MBO0452859.1"/>
    </source>
</evidence>
<dbReference type="PANTHER" id="PTHR30514:SF1">
    <property type="entry name" value="HTH-TYPE TRANSCRIPTIONAL REGULATOR HEXR-RELATED"/>
    <property type="match status" value="1"/>
</dbReference>